<comment type="caution">
    <text evidence="1">The sequence shown here is derived from an EMBL/GenBank/DDBJ whole genome shotgun (WGS) entry which is preliminary data.</text>
</comment>
<reference evidence="1" key="1">
    <citation type="journal article" date="2018" name="DNA Res.">
        <title>Multiple hybrid de novo genome assembly of finger millet, an orphan allotetraploid crop.</title>
        <authorList>
            <person name="Hatakeyama M."/>
            <person name="Aluri S."/>
            <person name="Balachadran M.T."/>
            <person name="Sivarajan S.R."/>
            <person name="Patrignani A."/>
            <person name="Gruter S."/>
            <person name="Poveda L."/>
            <person name="Shimizu-Inatsugi R."/>
            <person name="Baeten J."/>
            <person name="Francoijs K.J."/>
            <person name="Nataraja K.N."/>
            <person name="Reddy Y.A.N."/>
            <person name="Phadnis S."/>
            <person name="Ravikumar R.L."/>
            <person name="Schlapbach R."/>
            <person name="Sreeman S.M."/>
            <person name="Shimizu K.K."/>
        </authorList>
    </citation>
    <scope>NUCLEOTIDE SEQUENCE</scope>
</reference>
<dbReference type="AlphaFoldDB" id="A0AAV5EH81"/>
<sequence>MKFWADFVKGVSKDDLIRGVEGLLQTVTSMDQAAGHGYATTSSARMLLYNPGDEDEAPSWILEDSEEED</sequence>
<organism evidence="1 2">
    <name type="scientific">Eleusine coracana subsp. coracana</name>
    <dbReference type="NCBI Taxonomy" id="191504"/>
    <lineage>
        <taxon>Eukaryota</taxon>
        <taxon>Viridiplantae</taxon>
        <taxon>Streptophyta</taxon>
        <taxon>Embryophyta</taxon>
        <taxon>Tracheophyta</taxon>
        <taxon>Spermatophyta</taxon>
        <taxon>Magnoliopsida</taxon>
        <taxon>Liliopsida</taxon>
        <taxon>Poales</taxon>
        <taxon>Poaceae</taxon>
        <taxon>PACMAD clade</taxon>
        <taxon>Chloridoideae</taxon>
        <taxon>Cynodonteae</taxon>
        <taxon>Eleusininae</taxon>
        <taxon>Eleusine</taxon>
    </lineage>
</organism>
<keyword evidence="2" id="KW-1185">Reference proteome</keyword>
<evidence type="ECO:0000313" key="2">
    <source>
        <dbReference type="Proteomes" id="UP001054889"/>
    </source>
</evidence>
<reference evidence="1" key="2">
    <citation type="submission" date="2021-12" db="EMBL/GenBank/DDBJ databases">
        <title>Resequencing data analysis of finger millet.</title>
        <authorList>
            <person name="Hatakeyama M."/>
            <person name="Aluri S."/>
            <person name="Balachadran M.T."/>
            <person name="Sivarajan S.R."/>
            <person name="Poveda L."/>
            <person name="Shimizu-Inatsugi R."/>
            <person name="Schlapbach R."/>
            <person name="Sreeman S.M."/>
            <person name="Shimizu K.K."/>
        </authorList>
    </citation>
    <scope>NUCLEOTIDE SEQUENCE</scope>
</reference>
<proteinExistence type="predicted"/>
<accession>A0AAV5EH81</accession>
<dbReference type="Proteomes" id="UP001054889">
    <property type="component" value="Unassembled WGS sequence"/>
</dbReference>
<protein>
    <submittedName>
        <fullName evidence="1">Uncharacterized protein</fullName>
    </submittedName>
</protein>
<name>A0AAV5EH81_ELECO</name>
<dbReference type="EMBL" id="BQKI01000075">
    <property type="protein sequence ID" value="GJN22083.1"/>
    <property type="molecule type" value="Genomic_DNA"/>
</dbReference>
<evidence type="ECO:0000313" key="1">
    <source>
        <dbReference type="EMBL" id="GJN22083.1"/>
    </source>
</evidence>
<gene>
    <name evidence="1" type="primary">gb09616</name>
    <name evidence="1" type="ORF">PR202_gb09616</name>
</gene>